<evidence type="ECO:0000256" key="5">
    <source>
        <dbReference type="ARBA" id="ARBA00023136"/>
    </source>
</evidence>
<keyword evidence="2" id="KW-1003">Cell membrane</keyword>
<sequence>MARVNRLIDRRFAKAQIYLQALMIPVSAFIAWLLKDWTAAKSIALGALVCWLACTYFSWQSFRVAGARASKQVLLNMYKGMMGKFAIVIIGFALILNNVKPLSPTALFCGFILVQMMSWVAPFLVSRQQKKQV</sequence>
<dbReference type="Proteomes" id="UP000243463">
    <property type="component" value="Unassembled WGS sequence"/>
</dbReference>
<keyword evidence="3 6" id="KW-0812">Transmembrane</keyword>
<protein>
    <submittedName>
        <fullName evidence="7">ATP synthase protein I</fullName>
    </submittedName>
</protein>
<keyword evidence="5 6" id="KW-0472">Membrane</keyword>
<evidence type="ECO:0000256" key="4">
    <source>
        <dbReference type="ARBA" id="ARBA00022989"/>
    </source>
</evidence>
<evidence type="ECO:0000256" key="6">
    <source>
        <dbReference type="SAM" id="Phobius"/>
    </source>
</evidence>
<evidence type="ECO:0000313" key="7">
    <source>
        <dbReference type="EMBL" id="SNQ30081.1"/>
    </source>
</evidence>
<feature type="transmembrane region" description="Helical" evidence="6">
    <location>
        <begin position="12"/>
        <end position="34"/>
    </location>
</feature>
<dbReference type="AlphaFoldDB" id="A0A217EHV7"/>
<comment type="subcellular location">
    <subcellularLocation>
        <location evidence="1">Cell membrane</location>
        <topology evidence="1">Multi-pass membrane protein</topology>
    </subcellularLocation>
</comment>
<gene>
    <name evidence="7" type="ORF">SAMN05444584_2065</name>
</gene>
<feature type="transmembrane region" description="Helical" evidence="6">
    <location>
        <begin position="105"/>
        <end position="125"/>
    </location>
</feature>
<evidence type="ECO:0000256" key="2">
    <source>
        <dbReference type="ARBA" id="ARBA00022475"/>
    </source>
</evidence>
<dbReference type="OrthoDB" id="5702716at2"/>
<dbReference type="EMBL" id="FZLN01000005">
    <property type="protein sequence ID" value="SNQ30081.1"/>
    <property type="molecule type" value="Genomic_DNA"/>
</dbReference>
<evidence type="ECO:0000256" key="3">
    <source>
        <dbReference type="ARBA" id="ARBA00022692"/>
    </source>
</evidence>
<dbReference type="RefSeq" id="WP_088824256.1">
    <property type="nucleotide sequence ID" value="NZ_FZLN01000005.1"/>
</dbReference>
<dbReference type="GO" id="GO:0005886">
    <property type="term" value="C:plasma membrane"/>
    <property type="evidence" value="ECO:0007669"/>
    <property type="project" value="UniProtKB-SubCell"/>
</dbReference>
<keyword evidence="4 6" id="KW-1133">Transmembrane helix</keyword>
<feature type="transmembrane region" description="Helical" evidence="6">
    <location>
        <begin position="80"/>
        <end position="99"/>
    </location>
</feature>
<organism evidence="7 8">
    <name type="scientific">Acinetobacter apis</name>
    <dbReference type="NCBI Taxonomy" id="1229165"/>
    <lineage>
        <taxon>Bacteria</taxon>
        <taxon>Pseudomonadati</taxon>
        <taxon>Pseudomonadota</taxon>
        <taxon>Gammaproteobacteria</taxon>
        <taxon>Moraxellales</taxon>
        <taxon>Moraxellaceae</taxon>
        <taxon>Acinetobacter</taxon>
    </lineage>
</organism>
<proteinExistence type="predicted"/>
<evidence type="ECO:0000256" key="1">
    <source>
        <dbReference type="ARBA" id="ARBA00004651"/>
    </source>
</evidence>
<evidence type="ECO:0000313" key="8">
    <source>
        <dbReference type="Proteomes" id="UP000243463"/>
    </source>
</evidence>
<accession>A0A217EHV7</accession>
<dbReference type="Pfam" id="PF03899">
    <property type="entry name" value="ATP-synt_I"/>
    <property type="match status" value="1"/>
</dbReference>
<feature type="transmembrane region" description="Helical" evidence="6">
    <location>
        <begin position="40"/>
        <end position="59"/>
    </location>
</feature>
<keyword evidence="8" id="KW-1185">Reference proteome</keyword>
<reference evidence="8" key="1">
    <citation type="submission" date="2017-06" db="EMBL/GenBank/DDBJ databases">
        <authorList>
            <person name="Varghese N."/>
            <person name="Submissions S."/>
        </authorList>
    </citation>
    <scope>NUCLEOTIDE SEQUENCE [LARGE SCALE GENOMIC DNA]</scope>
    <source>
        <strain evidence="8">ANC 5114</strain>
    </source>
</reference>
<name>A0A217EHV7_9GAMM</name>
<dbReference type="InterPro" id="IPR005598">
    <property type="entry name" value="ATP_synth_I"/>
</dbReference>